<dbReference type="SUPFAM" id="SSF63380">
    <property type="entry name" value="Riboflavin synthase domain-like"/>
    <property type="match status" value="1"/>
</dbReference>
<dbReference type="Proteomes" id="UP000095038">
    <property type="component" value="Unassembled WGS sequence"/>
</dbReference>
<comment type="subcellular location">
    <subcellularLocation>
        <location evidence="2">Membrane</location>
    </subcellularLocation>
</comment>
<dbReference type="InterPro" id="IPR039261">
    <property type="entry name" value="FNR_nucleotide-bd"/>
</dbReference>
<dbReference type="GO" id="GO:0005739">
    <property type="term" value="C:mitochondrion"/>
    <property type="evidence" value="ECO:0007669"/>
    <property type="project" value="TreeGrafter"/>
</dbReference>
<evidence type="ECO:0000256" key="2">
    <source>
        <dbReference type="ARBA" id="ARBA00004370"/>
    </source>
</evidence>
<dbReference type="GO" id="GO:0016491">
    <property type="term" value="F:oxidoreductase activity"/>
    <property type="evidence" value="ECO:0007669"/>
    <property type="project" value="UniProtKB-KW"/>
</dbReference>
<feature type="binding site" evidence="8">
    <location>
        <position position="253"/>
    </location>
    <ligand>
        <name>FAD</name>
        <dbReference type="ChEBI" id="CHEBI:57692"/>
    </ligand>
</feature>
<dbReference type="InterPro" id="IPR001834">
    <property type="entry name" value="CBR-like"/>
</dbReference>
<evidence type="ECO:0000256" key="5">
    <source>
        <dbReference type="ARBA" id="ARBA00022827"/>
    </source>
</evidence>
<dbReference type="STRING" id="1344418.A0A1D2VKZ0"/>
<evidence type="ECO:0000256" key="7">
    <source>
        <dbReference type="ARBA" id="ARBA00023136"/>
    </source>
</evidence>
<dbReference type="SUPFAM" id="SSF52343">
    <property type="entry name" value="Ferredoxin reductase-like, C-terminal NADP-linked domain"/>
    <property type="match status" value="1"/>
</dbReference>
<evidence type="ECO:0000313" key="11">
    <source>
        <dbReference type="EMBL" id="ODV62276.1"/>
    </source>
</evidence>
<dbReference type="PANTHER" id="PTHR19370">
    <property type="entry name" value="NADH-CYTOCHROME B5 REDUCTASE"/>
    <property type="match status" value="1"/>
</dbReference>
<feature type="domain" description="Flavoprotein pyridine nucleotide cytochrome reductase-like FAD-binding" evidence="10">
    <location>
        <begin position="162"/>
        <end position="203"/>
    </location>
</feature>
<evidence type="ECO:0000256" key="1">
    <source>
        <dbReference type="ARBA" id="ARBA00001974"/>
    </source>
</evidence>
<feature type="binding site" evidence="8">
    <location>
        <position position="173"/>
    </location>
    <ligand>
        <name>FAD</name>
        <dbReference type="ChEBI" id="CHEBI:57692"/>
    </ligand>
</feature>
<dbReference type="PANTHER" id="PTHR19370:SF189">
    <property type="entry name" value="CYTOCHROME C MITOCHONDRIAL IMPORT FACTOR CYC2"/>
    <property type="match status" value="1"/>
</dbReference>
<dbReference type="InterPro" id="IPR008333">
    <property type="entry name" value="Cbr1-like_FAD-bd_dom"/>
</dbReference>
<evidence type="ECO:0000256" key="3">
    <source>
        <dbReference type="ARBA" id="ARBA00006105"/>
    </source>
</evidence>
<dbReference type="GeneID" id="30968063"/>
<evidence type="ECO:0000313" key="12">
    <source>
        <dbReference type="Proteomes" id="UP000095038"/>
    </source>
</evidence>
<keyword evidence="12" id="KW-1185">Reference proteome</keyword>
<feature type="binding site" evidence="8">
    <location>
        <position position="180"/>
    </location>
    <ligand>
        <name>FAD</name>
        <dbReference type="ChEBI" id="CHEBI:57692"/>
    </ligand>
</feature>
<proteinExistence type="inferred from homology"/>
<dbReference type="EMBL" id="KV454477">
    <property type="protein sequence ID" value="ODV62276.1"/>
    <property type="molecule type" value="Genomic_DNA"/>
</dbReference>
<dbReference type="FunCoup" id="A0A1D2VKZ0">
    <property type="interactions" value="37"/>
</dbReference>
<evidence type="ECO:0000256" key="4">
    <source>
        <dbReference type="ARBA" id="ARBA00022630"/>
    </source>
</evidence>
<protein>
    <recommendedName>
        <fullName evidence="10">Flavoprotein pyridine nucleotide cytochrome reductase-like FAD-binding domain-containing protein</fullName>
    </recommendedName>
</protein>
<name>A0A1D2VKZ0_9ASCO</name>
<keyword evidence="9" id="KW-0812">Transmembrane</keyword>
<dbReference type="InterPro" id="IPR017938">
    <property type="entry name" value="Riboflavin_synthase-like_b-brl"/>
</dbReference>
<sequence>MLKHFYQILVILLSPKVFNPINSNFYIRYKKHLILALLLASGSYLIYFFKYSSELDHPTSRPLLSQDYFTTFKITYKKDIDDDHFLLELSPKYKLSKYRQKYQNQYKELWNGHRIWSVEFKQPDIMIARKYTPLPILLSESNSLALDIPDLIKLQNDEEDPDSKKGKLFFYIKKYENGEVAKWLSSKPLGSEIEIRGPYTEFVFPFQPIDKYPSRFPLLDLPSKVNADPFSVKELKIPKPDNYAFYAGGTGITPFLQVLLSHNPPQGHVFLHYSTKTKNEVPEIFDRYLYYLEKLNRVTLKRYIDDEKNFIISKDINKPSLSNFTGRSLLNKVMKKEIYDSVESEEQSLGPQDIKIYSNALAQADYEKNTEKQNPSLSIVCGPDGYINYISGSKTVELEQGKVSGLLKQKGWSENNVFKL</sequence>
<gene>
    <name evidence="11" type="ORF">ASCRUDRAFT_79837</name>
</gene>
<feature type="transmembrane region" description="Helical" evidence="9">
    <location>
        <begin position="33"/>
        <end position="51"/>
    </location>
</feature>
<comment type="similarity">
    <text evidence="3">Belongs to the flavoprotein pyridine nucleotide cytochrome reductase family.</text>
</comment>
<dbReference type="Gene3D" id="2.40.30.10">
    <property type="entry name" value="Translation factors"/>
    <property type="match status" value="1"/>
</dbReference>
<evidence type="ECO:0000256" key="8">
    <source>
        <dbReference type="PIRSR" id="PIRSR601834-1"/>
    </source>
</evidence>
<dbReference type="InParanoid" id="A0A1D2VKZ0"/>
<keyword evidence="5 8" id="KW-0274">FAD</keyword>
<dbReference type="OrthoDB" id="432685at2759"/>
<dbReference type="GO" id="GO:0016020">
    <property type="term" value="C:membrane"/>
    <property type="evidence" value="ECO:0007669"/>
    <property type="project" value="UniProtKB-SubCell"/>
</dbReference>
<keyword evidence="9" id="KW-1133">Transmembrane helix</keyword>
<reference evidence="12" key="1">
    <citation type="submission" date="2016-05" db="EMBL/GenBank/DDBJ databases">
        <title>Comparative genomics of biotechnologically important yeasts.</title>
        <authorList>
            <consortium name="DOE Joint Genome Institute"/>
            <person name="Riley R."/>
            <person name="Haridas S."/>
            <person name="Wolfe K.H."/>
            <person name="Lopes M.R."/>
            <person name="Hittinger C.T."/>
            <person name="Goker M."/>
            <person name="Salamov A."/>
            <person name="Wisecaver J."/>
            <person name="Long T.M."/>
            <person name="Aerts A.L."/>
            <person name="Barry K."/>
            <person name="Choi C."/>
            <person name="Clum A."/>
            <person name="Coughlan A.Y."/>
            <person name="Deshpande S."/>
            <person name="Douglass A.P."/>
            <person name="Hanson S.J."/>
            <person name="Klenk H.-P."/>
            <person name="Labutti K."/>
            <person name="Lapidus A."/>
            <person name="Lindquist E."/>
            <person name="Lipzen A."/>
            <person name="Meier-Kolthoff J.P."/>
            <person name="Ohm R.A."/>
            <person name="Otillar R.P."/>
            <person name="Pangilinan J."/>
            <person name="Peng Y."/>
            <person name="Rokas A."/>
            <person name="Rosa C.A."/>
            <person name="Scheuner C."/>
            <person name="Sibirny A.A."/>
            <person name="Slot J.C."/>
            <person name="Stielow J.B."/>
            <person name="Sun H."/>
            <person name="Kurtzman C.P."/>
            <person name="Blackwell M."/>
            <person name="Grigoriev I.V."/>
            <person name="Jeffries T.W."/>
        </authorList>
    </citation>
    <scope>NUCLEOTIDE SEQUENCE [LARGE SCALE GENOMIC DNA]</scope>
    <source>
        <strain evidence="12">DSM 1968</strain>
    </source>
</reference>
<dbReference type="RefSeq" id="XP_020048583.1">
    <property type="nucleotide sequence ID" value="XM_020194427.1"/>
</dbReference>
<dbReference type="AlphaFoldDB" id="A0A1D2VKZ0"/>
<accession>A0A1D2VKZ0</accession>
<evidence type="ECO:0000256" key="9">
    <source>
        <dbReference type="SAM" id="Phobius"/>
    </source>
</evidence>
<dbReference type="CDD" id="cd06183">
    <property type="entry name" value="cyt_b5_reduct_like"/>
    <property type="match status" value="1"/>
</dbReference>
<dbReference type="Pfam" id="PF00970">
    <property type="entry name" value="FAD_binding_6"/>
    <property type="match status" value="1"/>
</dbReference>
<organism evidence="11 12">
    <name type="scientific">Ascoidea rubescens DSM 1968</name>
    <dbReference type="NCBI Taxonomy" id="1344418"/>
    <lineage>
        <taxon>Eukaryota</taxon>
        <taxon>Fungi</taxon>
        <taxon>Dikarya</taxon>
        <taxon>Ascomycota</taxon>
        <taxon>Saccharomycotina</taxon>
        <taxon>Saccharomycetes</taxon>
        <taxon>Ascoideaceae</taxon>
        <taxon>Ascoidea</taxon>
    </lineage>
</organism>
<evidence type="ECO:0000256" key="6">
    <source>
        <dbReference type="ARBA" id="ARBA00023002"/>
    </source>
</evidence>
<keyword evidence="6" id="KW-0560">Oxidoreductase</keyword>
<comment type="cofactor">
    <cofactor evidence="1 8">
        <name>FAD</name>
        <dbReference type="ChEBI" id="CHEBI:57692"/>
    </cofactor>
</comment>
<keyword evidence="4 8" id="KW-0285">Flavoprotein</keyword>
<dbReference type="Gene3D" id="3.40.50.80">
    <property type="entry name" value="Nucleotide-binding domain of ferredoxin-NADP reductase (FNR) module"/>
    <property type="match status" value="1"/>
</dbReference>
<keyword evidence="7 9" id="KW-0472">Membrane</keyword>
<evidence type="ECO:0000259" key="10">
    <source>
        <dbReference type="Pfam" id="PF00970"/>
    </source>
</evidence>